<evidence type="ECO:0000313" key="7">
    <source>
        <dbReference type="Proteomes" id="UP001549921"/>
    </source>
</evidence>
<name>A0ABD0SU48_LOXSC</name>
<dbReference type="InterPro" id="IPR036322">
    <property type="entry name" value="WD40_repeat_dom_sf"/>
</dbReference>
<dbReference type="InterPro" id="IPR015943">
    <property type="entry name" value="WD40/YVTN_repeat-like_dom_sf"/>
</dbReference>
<evidence type="ECO:0000256" key="1">
    <source>
        <dbReference type="ARBA" id="ARBA00022574"/>
    </source>
</evidence>
<accession>A0ABD0SU48</accession>
<feature type="repeat" description="WD" evidence="5">
    <location>
        <begin position="274"/>
        <end position="309"/>
    </location>
</feature>
<dbReference type="AlphaFoldDB" id="A0ABD0SU48"/>
<keyword evidence="2" id="KW-0677">Repeat</keyword>
<evidence type="ECO:0000256" key="5">
    <source>
        <dbReference type="PROSITE-ProRule" id="PRU00221"/>
    </source>
</evidence>
<dbReference type="EMBL" id="JBEDNZ010000015">
    <property type="protein sequence ID" value="KAL0829258.1"/>
    <property type="molecule type" value="Genomic_DNA"/>
</dbReference>
<reference evidence="6 7" key="1">
    <citation type="submission" date="2024-06" db="EMBL/GenBank/DDBJ databases">
        <title>A chromosome-level genome assembly of beet webworm, Loxostege sticticalis.</title>
        <authorList>
            <person name="Zhang Y."/>
        </authorList>
    </citation>
    <scope>NUCLEOTIDE SEQUENCE [LARGE SCALE GENOMIC DNA]</scope>
    <source>
        <strain evidence="6">AQ028</strain>
        <tissue evidence="6">Male pupae</tissue>
    </source>
</reference>
<keyword evidence="1 5" id="KW-0853">WD repeat</keyword>
<proteinExistence type="inferred from homology"/>
<organism evidence="6 7">
    <name type="scientific">Loxostege sticticalis</name>
    <name type="common">Beet webworm moth</name>
    <dbReference type="NCBI Taxonomy" id="481309"/>
    <lineage>
        <taxon>Eukaryota</taxon>
        <taxon>Metazoa</taxon>
        <taxon>Ecdysozoa</taxon>
        <taxon>Arthropoda</taxon>
        <taxon>Hexapoda</taxon>
        <taxon>Insecta</taxon>
        <taxon>Pterygota</taxon>
        <taxon>Neoptera</taxon>
        <taxon>Endopterygota</taxon>
        <taxon>Lepidoptera</taxon>
        <taxon>Glossata</taxon>
        <taxon>Ditrysia</taxon>
        <taxon>Pyraloidea</taxon>
        <taxon>Crambidae</taxon>
        <taxon>Pyraustinae</taxon>
        <taxon>Loxostege</taxon>
    </lineage>
</organism>
<dbReference type="PROSITE" id="PS00678">
    <property type="entry name" value="WD_REPEATS_1"/>
    <property type="match status" value="1"/>
</dbReference>
<protein>
    <recommendedName>
        <fullName evidence="4">WD repeat-containing protein 79</fullName>
    </recommendedName>
</protein>
<dbReference type="InterPro" id="IPR001680">
    <property type="entry name" value="WD40_rpt"/>
</dbReference>
<dbReference type="PANTHER" id="PTHR13211">
    <property type="entry name" value="TELOMERASE CAJAL BODY PROTEIN 1"/>
    <property type="match status" value="1"/>
</dbReference>
<evidence type="ECO:0000256" key="3">
    <source>
        <dbReference type="ARBA" id="ARBA00038279"/>
    </source>
</evidence>
<dbReference type="SMART" id="SM00320">
    <property type="entry name" value="WD40"/>
    <property type="match status" value="5"/>
</dbReference>
<dbReference type="PANTHER" id="PTHR13211:SF0">
    <property type="entry name" value="TELOMERASE CAJAL BODY PROTEIN 1"/>
    <property type="match status" value="1"/>
</dbReference>
<dbReference type="Pfam" id="PF00400">
    <property type="entry name" value="WD40"/>
    <property type="match status" value="2"/>
</dbReference>
<dbReference type="InterPro" id="IPR019775">
    <property type="entry name" value="WD40_repeat_CS"/>
</dbReference>
<dbReference type="Gene3D" id="2.130.10.10">
    <property type="entry name" value="YVTN repeat-like/Quinoprotein amine dehydrogenase"/>
    <property type="match status" value="2"/>
</dbReference>
<dbReference type="SUPFAM" id="SSF50978">
    <property type="entry name" value="WD40 repeat-like"/>
    <property type="match status" value="1"/>
</dbReference>
<comment type="caution">
    <text evidence="6">The sequence shown here is derived from an EMBL/GenBank/DDBJ whole genome shotgun (WGS) entry which is preliminary data.</text>
</comment>
<feature type="repeat" description="WD" evidence="5">
    <location>
        <begin position="333"/>
        <end position="352"/>
    </location>
</feature>
<evidence type="ECO:0000256" key="2">
    <source>
        <dbReference type="ARBA" id="ARBA00022737"/>
    </source>
</evidence>
<sequence length="470" mass="53160">MEELEMESDIPPLTTESANLELPIHGERLVENFIEKPVQNFESTMEITEAPTVNEFPTLFAGKTLLELCSSSWSRSHKAKDDIQPYLRGCKWSPDGTCCLSVVNNDGMHLSELPRDLYDSTPPANRTIDILDSVVHVKEAGLIYDFCWYPGMNSGFPETCCWITTKQNAPIQMWDAFDGSLRCSYRGFNAVDEMEPALSVKFNEEGTRIIAGYKKVIRTFEVDRPGRDYAEHKIASPASCIATHSNLMAVGSWNTTINLYNVNEIGNYKSIGKMHGHGGGVTHMKFTPDGIRLVSGARKDHRLLVWDIRYYRRPLNILSRAVDTNQRVYFDVSPCGKYLVSGGTDGILKVWDTKQVNWKSSLDVTDDGVDNVTYKFPLHMDCCNSVSVHPLRPILATGSGQFHFQDPIKLIEEDEHHTIKMEGNKVEENKIEENCVDKSEECDEKSDMKYSSDSENSLVFWWIGDLLELT</sequence>
<comment type="similarity">
    <text evidence="3">Belongs to the TCAB1 family.</text>
</comment>
<evidence type="ECO:0000256" key="4">
    <source>
        <dbReference type="ARBA" id="ARBA00041558"/>
    </source>
</evidence>
<dbReference type="InterPro" id="IPR051150">
    <property type="entry name" value="SWT21/TCAB1_mRNA_Telomere"/>
</dbReference>
<dbReference type="Proteomes" id="UP001549921">
    <property type="component" value="Unassembled WGS sequence"/>
</dbReference>
<gene>
    <name evidence="6" type="ORF">ABMA28_004078</name>
</gene>
<dbReference type="PROSITE" id="PS50082">
    <property type="entry name" value="WD_REPEATS_2"/>
    <property type="match status" value="2"/>
</dbReference>
<evidence type="ECO:0000313" key="6">
    <source>
        <dbReference type="EMBL" id="KAL0829258.1"/>
    </source>
</evidence>